<comment type="caution">
    <text evidence="1">The sequence shown here is derived from an EMBL/GenBank/DDBJ whole genome shotgun (WGS) entry which is preliminary data.</text>
</comment>
<accession>A0A9X3EI69</accession>
<reference evidence="1" key="1">
    <citation type="submission" date="2022-11" db="EMBL/GenBank/DDBJ databases">
        <title>Minimal conservation of predation-associated metabolite biosynthetic gene clusters underscores biosynthetic potential of Myxococcota including descriptions for ten novel species: Archangium lansinium sp. nov., Myxococcus landrumus sp. nov., Nannocystis bai.</title>
        <authorList>
            <person name="Ahearne A."/>
            <person name="Stevens C."/>
            <person name="Phillips K."/>
        </authorList>
    </citation>
    <scope>NUCLEOTIDE SEQUENCE</scope>
    <source>
        <strain evidence="1">Na p29</strain>
    </source>
</reference>
<name>A0A9X3EI69_9BACT</name>
<dbReference type="RefSeq" id="WP_267766086.1">
    <property type="nucleotide sequence ID" value="NZ_JAPNKE010000002.1"/>
</dbReference>
<gene>
    <name evidence="1" type="ORF">OV079_02895</name>
</gene>
<evidence type="ECO:0008006" key="3">
    <source>
        <dbReference type="Google" id="ProtNLM"/>
    </source>
</evidence>
<protein>
    <recommendedName>
        <fullName evidence="3">Baseplate protein J-like domain-containing protein</fullName>
    </recommendedName>
</protein>
<sequence length="824" mass="88442">MSPLDPTPGLRFDLLRRSLGAAIPEQEVDGLQPLASWAPHSDLSMVLFELWAYVGDVVGLYNGVIMAEATVTTARNRRSLRSLAGLLGYKLHPAVSSVAEVAVLVGPDRHGALPAVAYRSSTPGQVFESNGGRVSGKVNEYTLGSVVDPELGEFDESRLLLDPATASAVRGRPLMFLWYDKIVRQGATEILDVSSFKGRDAQEYVELRVAKKPAISASVGYKSVALFSPSQRAYVKTKLLDNAVNDQNEEESAIHEVPPLSDAEIGALYNGFGVTIAGHLGNVVNPVSGSDFTDSEKKQTSVDLDSVYRSIYAGDFVVVQYNDYFSAHRVVWTEEKQLRLAGSAEPGVMIPVTRLYLNPAIDADKVSFSRPGPLIIHYNMHDVGRIMRLAHTELTPGVVLNTLPLEGIHDKPADPPTRFILEDADGKGVLVNGKLDVQANGSATLTISGPEWDGGLRVPVKAYGNVLDISRGETVQDEVLGDGDPTQAHQTFKLAKTPLTYFSQPGAASGVVSTLEVRVDGILWRERPSFYGAGPNDPVYIVRHDDDQNTFITFGDGVRGLRLPTGRGNVRAKYRHGAGAEAPPAGAINQIIKTVPGLKSVRSPIVARGGGDAETSKDIRRHAPASALVLGRCVSLADFAARTAMTAGVRSCKVEYAWDEPSQTAGIKVWYIPNDPGADLDEQIVADLQAMSEPGTPIRAEAATAQQKVLFLNLEIERDRVPADVESAVRAALLDPERGPLAVENTPIGGPLSRSLIVGAAKSIAGVLDVTSMYFAFDHPPVPFPTPGLALDPGQYLDLGDFDAVRLVVSAYHAESRGCRDLVS</sequence>
<dbReference type="Proteomes" id="UP001150924">
    <property type="component" value="Unassembled WGS sequence"/>
</dbReference>
<dbReference type="AlphaFoldDB" id="A0A9X3EI69"/>
<evidence type="ECO:0000313" key="2">
    <source>
        <dbReference type="Proteomes" id="UP001150924"/>
    </source>
</evidence>
<dbReference type="EMBL" id="JAPNKE010000002">
    <property type="protein sequence ID" value="MCY1004532.1"/>
    <property type="molecule type" value="Genomic_DNA"/>
</dbReference>
<proteinExistence type="predicted"/>
<organism evidence="1 2">
    <name type="scientific">Nannocystis pusilla</name>
    <dbReference type="NCBI Taxonomy" id="889268"/>
    <lineage>
        <taxon>Bacteria</taxon>
        <taxon>Pseudomonadati</taxon>
        <taxon>Myxococcota</taxon>
        <taxon>Polyangia</taxon>
        <taxon>Nannocystales</taxon>
        <taxon>Nannocystaceae</taxon>
        <taxon>Nannocystis</taxon>
    </lineage>
</organism>
<keyword evidence="2" id="KW-1185">Reference proteome</keyword>
<evidence type="ECO:0000313" key="1">
    <source>
        <dbReference type="EMBL" id="MCY1004532.1"/>
    </source>
</evidence>